<organism evidence="1 2">
    <name type="scientific">Metamycoplasma auris 15026</name>
    <dbReference type="NCBI Taxonomy" id="1188233"/>
    <lineage>
        <taxon>Bacteria</taxon>
        <taxon>Bacillati</taxon>
        <taxon>Mycoplasmatota</taxon>
        <taxon>Mycoplasmoidales</taxon>
        <taxon>Metamycoplasmataceae</taxon>
        <taxon>Metamycoplasma</taxon>
    </lineage>
</organism>
<protein>
    <submittedName>
        <fullName evidence="1">Uncharacterized protein</fullName>
    </submittedName>
</protein>
<dbReference type="Proteomes" id="UP000013131">
    <property type="component" value="Unassembled WGS sequence"/>
</dbReference>
<evidence type="ECO:0000313" key="2">
    <source>
        <dbReference type="Proteomes" id="UP000013131"/>
    </source>
</evidence>
<gene>
    <name evidence="1" type="ORF">MAU_2810</name>
</gene>
<dbReference type="eggNOG" id="ENOG5032ENF">
    <property type="taxonomic scope" value="Bacteria"/>
</dbReference>
<name>N9VB42_9BACT</name>
<dbReference type="RefSeq" id="WP_004424142.1">
    <property type="nucleotide sequence ID" value="NZ_AORI01000008.1"/>
</dbReference>
<evidence type="ECO:0000313" key="1">
    <source>
        <dbReference type="EMBL" id="ENY68903.1"/>
    </source>
</evidence>
<dbReference type="EMBL" id="AORI01000008">
    <property type="protein sequence ID" value="ENY68903.1"/>
    <property type="molecule type" value="Genomic_DNA"/>
</dbReference>
<dbReference type="PATRIC" id="fig|1188233.3.peg.270"/>
<sequence length="215" mass="25193">MSKLLIGRVFKQRNKENRLPIAKNRNGDEIDAHGANRPFLIFYSDDKVYYLSAKSITDKNRELTAQDKGNLVLQNDLYGNDKEIAINCSVINVMDRNLFESLFEKDNELNNYLTSPNIYNSVMEKLYENLDDIQYFEVDSFVSDRTIWKTRDIGLLNKDTCEKIINTYNSKIKSPYRELISRDENNFYSLVENEYINLTKEKEPNTLEDDEGLIL</sequence>
<comment type="caution">
    <text evidence="1">The sequence shown here is derived from an EMBL/GenBank/DDBJ whole genome shotgun (WGS) entry which is preliminary data.</text>
</comment>
<accession>N9VB42</accession>
<dbReference type="NCBIfam" id="NF045891">
    <property type="entry name" value="ICE_Mbov_0400"/>
    <property type="match status" value="1"/>
</dbReference>
<reference evidence="1 2" key="1">
    <citation type="journal article" date="2013" name="Genome Announc.">
        <title>Draft Genome Sequences of Mycoplasma auris and Mycoplasma yeatsii, Two Species of the Ear Canal of Caprinae.</title>
        <authorList>
            <person name="Dordet-Frisoni E."/>
            <person name="Baranowski E."/>
            <person name="Barre A."/>
            <person name="Blanchard A."/>
            <person name="Breton M."/>
            <person name="Couture C."/>
            <person name="Dupuy V."/>
            <person name="Gaurivaud P."/>
            <person name="Jacob D."/>
            <person name="Lemaitre C."/>
            <person name="Manso-Silvan L."/>
            <person name="Nikolski M."/>
            <person name="Nouvel L.X."/>
            <person name="Poumarat F."/>
            <person name="Sirand-Pugnet P."/>
            <person name="Thebault P."/>
            <person name="Theil S."/>
            <person name="Thiaucourt F."/>
            <person name="Citti C."/>
            <person name="Tardy F."/>
        </authorList>
    </citation>
    <scope>NUCLEOTIDE SEQUENCE [LARGE SCALE GENOMIC DNA]</scope>
    <source>
        <strain evidence="1 2">15026</strain>
    </source>
</reference>
<proteinExistence type="predicted"/>
<keyword evidence="2" id="KW-1185">Reference proteome</keyword>
<dbReference type="AlphaFoldDB" id="N9VB42"/>